<gene>
    <name evidence="4" type="primary">25483923</name>
    <name evidence="3" type="ordered locus">MTR_1g062530</name>
</gene>
<proteinExistence type="inferred from homology"/>
<evidence type="ECO:0000313" key="3">
    <source>
        <dbReference type="EMBL" id="KEH42134.1"/>
    </source>
</evidence>
<keyword evidence="5" id="KW-1185">Reference proteome</keyword>
<dbReference type="Pfam" id="PF02567">
    <property type="entry name" value="PhzC-PhzF"/>
    <property type="match status" value="1"/>
</dbReference>
<dbReference type="PIRSF" id="PIRSF016184">
    <property type="entry name" value="PhzC_PhzF"/>
    <property type="match status" value="1"/>
</dbReference>
<dbReference type="PANTHER" id="PTHR13774">
    <property type="entry name" value="PHENAZINE BIOSYNTHESIS PROTEIN"/>
    <property type="match status" value="1"/>
</dbReference>
<dbReference type="OrthoDB" id="75169at2759"/>
<name>A0A072VJA8_MEDTR</name>
<dbReference type="Proteomes" id="UP000002051">
    <property type="component" value="Unassembled WGS sequence"/>
</dbReference>
<dbReference type="KEGG" id="mtr:25483923"/>
<reference evidence="4" key="3">
    <citation type="submission" date="2015-04" db="UniProtKB">
        <authorList>
            <consortium name="EnsemblPlants"/>
        </authorList>
    </citation>
    <scope>IDENTIFICATION</scope>
    <source>
        <strain evidence="4">cv. Jemalong A17</strain>
    </source>
</reference>
<protein>
    <submittedName>
        <fullName evidence="3">Phenazine biosynthesis PhzC/PhzF family protein</fullName>
    </submittedName>
</protein>
<dbReference type="HOGENOM" id="CLU_048756_2_3_1"/>
<evidence type="ECO:0000256" key="2">
    <source>
        <dbReference type="ARBA" id="ARBA00023235"/>
    </source>
</evidence>
<comment type="similarity">
    <text evidence="1">Belongs to the PhzF family.</text>
</comment>
<accession>A0A072VJA8</accession>
<dbReference type="EnsemblPlants" id="KEH42134">
    <property type="protein sequence ID" value="KEH42134"/>
    <property type="gene ID" value="MTR_1g062530"/>
</dbReference>
<reference evidence="3 5" key="2">
    <citation type="journal article" date="2014" name="BMC Genomics">
        <title>An improved genome release (version Mt4.0) for the model legume Medicago truncatula.</title>
        <authorList>
            <person name="Tang H."/>
            <person name="Krishnakumar V."/>
            <person name="Bidwell S."/>
            <person name="Rosen B."/>
            <person name="Chan A."/>
            <person name="Zhou S."/>
            <person name="Gentzbittel L."/>
            <person name="Childs K.L."/>
            <person name="Yandell M."/>
            <person name="Gundlach H."/>
            <person name="Mayer K.F."/>
            <person name="Schwartz D.C."/>
            <person name="Town C.D."/>
        </authorList>
    </citation>
    <scope>GENOME REANNOTATION</scope>
    <source>
        <strain evidence="3">A17</strain>
        <strain evidence="4 5">cv. Jemalong A17</strain>
    </source>
</reference>
<evidence type="ECO:0000313" key="5">
    <source>
        <dbReference type="Proteomes" id="UP000002051"/>
    </source>
</evidence>
<organism evidence="3 5">
    <name type="scientific">Medicago truncatula</name>
    <name type="common">Barrel medic</name>
    <name type="synonym">Medicago tribuloides</name>
    <dbReference type="NCBI Taxonomy" id="3880"/>
    <lineage>
        <taxon>Eukaryota</taxon>
        <taxon>Viridiplantae</taxon>
        <taxon>Streptophyta</taxon>
        <taxon>Embryophyta</taxon>
        <taxon>Tracheophyta</taxon>
        <taxon>Spermatophyta</taxon>
        <taxon>Magnoliopsida</taxon>
        <taxon>eudicotyledons</taxon>
        <taxon>Gunneridae</taxon>
        <taxon>Pentapetalae</taxon>
        <taxon>rosids</taxon>
        <taxon>fabids</taxon>
        <taxon>Fabales</taxon>
        <taxon>Fabaceae</taxon>
        <taxon>Papilionoideae</taxon>
        <taxon>50 kb inversion clade</taxon>
        <taxon>NPAAA clade</taxon>
        <taxon>Hologalegina</taxon>
        <taxon>IRL clade</taxon>
        <taxon>Trifolieae</taxon>
        <taxon>Medicago</taxon>
    </lineage>
</organism>
<dbReference type="AlphaFoldDB" id="A0A072VJA8"/>
<evidence type="ECO:0000256" key="1">
    <source>
        <dbReference type="ARBA" id="ARBA00008270"/>
    </source>
</evidence>
<dbReference type="GO" id="GO:0005737">
    <property type="term" value="C:cytoplasm"/>
    <property type="evidence" value="ECO:0000318"/>
    <property type="project" value="GO_Central"/>
</dbReference>
<dbReference type="PANTHER" id="PTHR13774:SF17">
    <property type="entry name" value="PHENAZINE BIOSYNTHESIS-LIKE DOMAIN-CONTAINING PROTEIN"/>
    <property type="match status" value="1"/>
</dbReference>
<dbReference type="InterPro" id="IPR003719">
    <property type="entry name" value="Phenazine_PhzF-like"/>
</dbReference>
<sequence length="237" mass="25936">MAKKHVKYYGVDAFTETAFKGNPAAVCFLEEDKDDEWLQSLAAEFNVSQTCYLTPIHGTSIPRFGLKWFTPIVEVNLCGHATLAASHILFSSDLVNNSVIEFVTLSGVLTVKKIPSIDVVGVPNLLNGKAPPVGFYIELDFPAYYPITKLYHDDISIIDEALNGASIIDMKRTEFADDLLVVLTSGKIVLEVQAQFDALAKLSGRGVSVTGIAPPESGFDFYSRFFSPKFGINEVSD</sequence>
<reference evidence="3 5" key="1">
    <citation type="journal article" date="2011" name="Nature">
        <title>The Medicago genome provides insight into the evolution of rhizobial symbioses.</title>
        <authorList>
            <person name="Young N.D."/>
            <person name="Debelle F."/>
            <person name="Oldroyd G.E."/>
            <person name="Geurts R."/>
            <person name="Cannon S.B."/>
            <person name="Udvardi M.K."/>
            <person name="Benedito V.A."/>
            <person name="Mayer K.F."/>
            <person name="Gouzy J."/>
            <person name="Schoof H."/>
            <person name="Van de Peer Y."/>
            <person name="Proost S."/>
            <person name="Cook D.R."/>
            <person name="Meyers B.C."/>
            <person name="Spannagl M."/>
            <person name="Cheung F."/>
            <person name="De Mita S."/>
            <person name="Krishnakumar V."/>
            <person name="Gundlach H."/>
            <person name="Zhou S."/>
            <person name="Mudge J."/>
            <person name="Bharti A.K."/>
            <person name="Murray J.D."/>
            <person name="Naoumkina M.A."/>
            <person name="Rosen B."/>
            <person name="Silverstein K.A."/>
            <person name="Tang H."/>
            <person name="Rombauts S."/>
            <person name="Zhao P.X."/>
            <person name="Zhou P."/>
            <person name="Barbe V."/>
            <person name="Bardou P."/>
            <person name="Bechner M."/>
            <person name="Bellec A."/>
            <person name="Berger A."/>
            <person name="Berges H."/>
            <person name="Bidwell S."/>
            <person name="Bisseling T."/>
            <person name="Choisne N."/>
            <person name="Couloux A."/>
            <person name="Denny R."/>
            <person name="Deshpande S."/>
            <person name="Dai X."/>
            <person name="Doyle J.J."/>
            <person name="Dudez A.M."/>
            <person name="Farmer A.D."/>
            <person name="Fouteau S."/>
            <person name="Franken C."/>
            <person name="Gibelin C."/>
            <person name="Gish J."/>
            <person name="Goldstein S."/>
            <person name="Gonzalez A.J."/>
            <person name="Green P.J."/>
            <person name="Hallab A."/>
            <person name="Hartog M."/>
            <person name="Hua A."/>
            <person name="Humphray S.J."/>
            <person name="Jeong D.H."/>
            <person name="Jing Y."/>
            <person name="Jocker A."/>
            <person name="Kenton S.M."/>
            <person name="Kim D.J."/>
            <person name="Klee K."/>
            <person name="Lai H."/>
            <person name="Lang C."/>
            <person name="Lin S."/>
            <person name="Macmil S.L."/>
            <person name="Magdelenat G."/>
            <person name="Matthews L."/>
            <person name="McCorrison J."/>
            <person name="Monaghan E.L."/>
            <person name="Mun J.H."/>
            <person name="Najar F.Z."/>
            <person name="Nicholson C."/>
            <person name="Noirot C."/>
            <person name="O'Bleness M."/>
            <person name="Paule C.R."/>
            <person name="Poulain J."/>
            <person name="Prion F."/>
            <person name="Qin B."/>
            <person name="Qu C."/>
            <person name="Retzel E.F."/>
            <person name="Riddle C."/>
            <person name="Sallet E."/>
            <person name="Samain S."/>
            <person name="Samson N."/>
            <person name="Sanders I."/>
            <person name="Saurat O."/>
            <person name="Scarpelli C."/>
            <person name="Schiex T."/>
            <person name="Segurens B."/>
            <person name="Severin A.J."/>
            <person name="Sherrier D.J."/>
            <person name="Shi R."/>
            <person name="Sims S."/>
            <person name="Singer S.R."/>
            <person name="Sinharoy S."/>
            <person name="Sterck L."/>
            <person name="Viollet A."/>
            <person name="Wang B.B."/>
            <person name="Wang K."/>
            <person name="Wang M."/>
            <person name="Wang X."/>
            <person name="Warfsmann J."/>
            <person name="Weissenbach J."/>
            <person name="White D.D."/>
            <person name="White J.D."/>
            <person name="Wiley G.B."/>
            <person name="Wincker P."/>
            <person name="Xing Y."/>
            <person name="Yang L."/>
            <person name="Yao Z."/>
            <person name="Ying F."/>
            <person name="Zhai J."/>
            <person name="Zhou L."/>
            <person name="Zuber A."/>
            <person name="Denarie J."/>
            <person name="Dixon R.A."/>
            <person name="May G.D."/>
            <person name="Schwartz D.C."/>
            <person name="Rogers J."/>
            <person name="Quetier F."/>
            <person name="Town C.D."/>
            <person name="Roe B.A."/>
        </authorList>
    </citation>
    <scope>NUCLEOTIDE SEQUENCE [LARGE SCALE GENOMIC DNA]</scope>
    <source>
        <strain evidence="3">A17</strain>
        <strain evidence="4 5">cv. Jemalong A17</strain>
    </source>
</reference>
<dbReference type="GO" id="GO:0016853">
    <property type="term" value="F:isomerase activity"/>
    <property type="evidence" value="ECO:0000318"/>
    <property type="project" value="GO_Central"/>
</dbReference>
<dbReference type="Gene3D" id="3.10.310.10">
    <property type="entry name" value="Diaminopimelate Epimerase, Chain A, domain 1"/>
    <property type="match status" value="2"/>
</dbReference>
<keyword evidence="2" id="KW-0413">Isomerase</keyword>
<dbReference type="STRING" id="3880.A0A072VJA8"/>
<dbReference type="EMBL" id="CM001217">
    <property type="protein sequence ID" value="KEH42134.1"/>
    <property type="molecule type" value="Genomic_DNA"/>
</dbReference>
<dbReference type="SUPFAM" id="SSF54506">
    <property type="entry name" value="Diaminopimelate epimerase-like"/>
    <property type="match status" value="1"/>
</dbReference>
<evidence type="ECO:0000313" key="4">
    <source>
        <dbReference type="EnsemblPlants" id="KEH42134"/>
    </source>
</evidence>